<feature type="signal peptide" evidence="2">
    <location>
        <begin position="1"/>
        <end position="19"/>
    </location>
</feature>
<evidence type="ECO:0000313" key="4">
    <source>
        <dbReference type="Proteomes" id="UP000630660"/>
    </source>
</evidence>
<organism evidence="3 4">
    <name type="scientific">candidate division WOR-3 bacterium</name>
    <dbReference type="NCBI Taxonomy" id="2052148"/>
    <lineage>
        <taxon>Bacteria</taxon>
        <taxon>Bacteria division WOR-3</taxon>
    </lineage>
</organism>
<proteinExistence type="predicted"/>
<feature type="transmembrane region" description="Helical" evidence="1">
    <location>
        <begin position="242"/>
        <end position="262"/>
    </location>
</feature>
<dbReference type="Proteomes" id="UP000630660">
    <property type="component" value="Unassembled WGS sequence"/>
</dbReference>
<feature type="transmembrane region" description="Helical" evidence="1">
    <location>
        <begin position="335"/>
        <end position="353"/>
    </location>
</feature>
<keyword evidence="1" id="KW-0472">Membrane</keyword>
<keyword evidence="2" id="KW-0732">Signal</keyword>
<feature type="transmembrane region" description="Helical" evidence="1">
    <location>
        <begin position="200"/>
        <end position="222"/>
    </location>
</feature>
<dbReference type="AlphaFoldDB" id="A0A9D5KAN6"/>
<gene>
    <name evidence="3" type="ORF">GF359_09715</name>
</gene>
<evidence type="ECO:0000256" key="1">
    <source>
        <dbReference type="SAM" id="Phobius"/>
    </source>
</evidence>
<evidence type="ECO:0008006" key="5">
    <source>
        <dbReference type="Google" id="ProtNLM"/>
    </source>
</evidence>
<feature type="transmembrane region" description="Helical" evidence="1">
    <location>
        <begin position="310"/>
        <end position="329"/>
    </location>
</feature>
<comment type="caution">
    <text evidence="3">The sequence shown here is derived from an EMBL/GenBank/DDBJ whole genome shotgun (WGS) entry which is preliminary data.</text>
</comment>
<dbReference type="EMBL" id="WJKJ01000320">
    <property type="protein sequence ID" value="MBD3365476.1"/>
    <property type="molecule type" value="Genomic_DNA"/>
</dbReference>
<feature type="chain" id="PRO_5039439671" description="Polymer-forming cytoskeletal protein" evidence="2">
    <location>
        <begin position="20"/>
        <end position="363"/>
    </location>
</feature>
<keyword evidence="1" id="KW-0812">Transmembrane</keyword>
<keyword evidence="1" id="KW-1133">Transmembrane helix</keyword>
<feature type="transmembrane region" description="Helical" evidence="1">
    <location>
        <begin position="268"/>
        <end position="289"/>
    </location>
</feature>
<protein>
    <recommendedName>
        <fullName evidence="5">Polymer-forming cytoskeletal protein</fullName>
    </recommendedName>
</protein>
<reference evidence="3" key="1">
    <citation type="submission" date="2019-11" db="EMBL/GenBank/DDBJ databases">
        <title>Microbial mats filling the niche in hypersaline microbial mats.</title>
        <authorList>
            <person name="Wong H.L."/>
            <person name="Macleod F.I."/>
            <person name="White R.A. III"/>
            <person name="Burns B.P."/>
        </authorList>
    </citation>
    <scope>NUCLEOTIDE SEQUENCE</scope>
    <source>
        <strain evidence="3">Bin_327</strain>
    </source>
</reference>
<sequence>MKKLLGFGVLAFMTAGLSAQDIEVNPWDLFFEGEWGAYVKIDSAYSMGENLVAMGALVEQNAPVPGYATMFGGQVKSHADVDGNLLIGAAVAEVSGSVGGKANVGGAVVYLSGTFTDSLEAGGGVVFVSGHIKGPVSLAGAEIFIQDGAIIEDTLRYDAGKLHIADGALLKSGSRRVIIEAETEIEKPVKEKPQRTFGSWLLKTIIGFFFLAGAGIFLALVFRTHLTGVTSRIIKKPGLSALTGFIALAAALLLPIILGLLAATIAGIGAALFISGLYFVGFVFSVAYAGTTMGRWLLSLGRKKKKEPHIMLSVLLGTFIAAILCGLPYVGWVFYLASFIFGFGGFLVHLWLARKLEKVKSGK</sequence>
<name>A0A9D5KAN6_UNCW3</name>
<evidence type="ECO:0000313" key="3">
    <source>
        <dbReference type="EMBL" id="MBD3365476.1"/>
    </source>
</evidence>
<accession>A0A9D5KAN6</accession>
<evidence type="ECO:0000256" key="2">
    <source>
        <dbReference type="SAM" id="SignalP"/>
    </source>
</evidence>